<gene>
    <name evidence="1" type="ORF">NCTC10005_02931</name>
</gene>
<organism evidence="1 2">
    <name type="scientific">Enterobacter cloacae</name>
    <dbReference type="NCBI Taxonomy" id="550"/>
    <lineage>
        <taxon>Bacteria</taxon>
        <taxon>Pseudomonadati</taxon>
        <taxon>Pseudomonadota</taxon>
        <taxon>Gammaproteobacteria</taxon>
        <taxon>Enterobacterales</taxon>
        <taxon>Enterobacteriaceae</taxon>
        <taxon>Enterobacter</taxon>
        <taxon>Enterobacter cloacae complex</taxon>
    </lineage>
</organism>
<proteinExistence type="predicted"/>
<evidence type="ECO:0000313" key="1">
    <source>
        <dbReference type="EMBL" id="STQ10193.1"/>
    </source>
</evidence>
<dbReference type="Proteomes" id="UP000255106">
    <property type="component" value="Unassembled WGS sequence"/>
</dbReference>
<accession>A0A377LX17</accession>
<dbReference type="AlphaFoldDB" id="A0A377LX17"/>
<dbReference type="EMBL" id="UGJB01000004">
    <property type="protein sequence ID" value="STQ10193.1"/>
    <property type="molecule type" value="Genomic_DNA"/>
</dbReference>
<name>A0A377LX17_ENTCL</name>
<reference evidence="1 2" key="1">
    <citation type="submission" date="2018-06" db="EMBL/GenBank/DDBJ databases">
        <authorList>
            <consortium name="Pathogen Informatics"/>
            <person name="Doyle S."/>
        </authorList>
    </citation>
    <scope>NUCLEOTIDE SEQUENCE [LARGE SCALE GENOMIC DNA]</scope>
    <source>
        <strain evidence="1 2">NCTC10005</strain>
    </source>
</reference>
<protein>
    <submittedName>
        <fullName evidence="1">Uncharacterized protein</fullName>
    </submittedName>
</protein>
<sequence>MLARLNSAGRYRPGSGAMENIHVAKLEASLLNTVKQHVTVQMAAVMGGHVHDDHRFFTLRFFNNRFWLYNGLWLNLRCRAGCGAGCA</sequence>
<evidence type="ECO:0000313" key="2">
    <source>
        <dbReference type="Proteomes" id="UP000255106"/>
    </source>
</evidence>